<dbReference type="Proteomes" id="UP000537729">
    <property type="component" value="Unassembled WGS sequence"/>
</dbReference>
<accession>A0A7Y1A8T7</accession>
<dbReference type="EMBL" id="JAAQWG010000036">
    <property type="protein sequence ID" value="NMY11187.1"/>
    <property type="molecule type" value="Genomic_DNA"/>
</dbReference>
<dbReference type="Pfam" id="PF13911">
    <property type="entry name" value="AhpC-TSA_2"/>
    <property type="match status" value="1"/>
</dbReference>
<gene>
    <name evidence="1" type="ORF">HBO38_22525</name>
</gene>
<dbReference type="InterPro" id="IPR036249">
    <property type="entry name" value="Thioredoxin-like_sf"/>
</dbReference>
<evidence type="ECO:0000313" key="2">
    <source>
        <dbReference type="Proteomes" id="UP000537729"/>
    </source>
</evidence>
<reference evidence="1 2" key="1">
    <citation type="journal article" date="2020" name="Front. Microbiol.">
        <title>Genetic Organization of the aprX-lipA2 Operon Affects the Proteolytic Potential of Pseudomonas Species in Milk.</title>
        <authorList>
            <person name="Maier C."/>
            <person name="Huptas C."/>
            <person name="von Neubeck M."/>
            <person name="Scherer S."/>
            <person name="Wenning M."/>
            <person name="Lucking G."/>
        </authorList>
    </citation>
    <scope>NUCLEOTIDE SEQUENCE [LARGE SCALE GENOMIC DNA]</scope>
    <source>
        <strain evidence="1 2">DSM 16272</strain>
    </source>
</reference>
<dbReference type="AlphaFoldDB" id="A0A7Y1A8T7"/>
<proteinExistence type="predicted"/>
<dbReference type="InterPro" id="IPR032801">
    <property type="entry name" value="PXL2A/B/C"/>
</dbReference>
<protein>
    <submittedName>
        <fullName evidence="1">AhpC/TSA family protein</fullName>
    </submittedName>
</protein>
<name>A0A7Y1A8T7_PSEVE</name>
<organism evidence="1 2">
    <name type="scientific">Pseudomonas veronii</name>
    <dbReference type="NCBI Taxonomy" id="76761"/>
    <lineage>
        <taxon>Bacteria</taxon>
        <taxon>Pseudomonadati</taxon>
        <taxon>Pseudomonadota</taxon>
        <taxon>Gammaproteobacteria</taxon>
        <taxon>Pseudomonadales</taxon>
        <taxon>Pseudomonadaceae</taxon>
        <taxon>Pseudomonas</taxon>
    </lineage>
</organism>
<dbReference type="Gene3D" id="3.40.30.10">
    <property type="entry name" value="Glutaredoxin"/>
    <property type="match status" value="1"/>
</dbReference>
<sequence length="186" mass="20557">MGRKIIAGESFPPLQARNIHGTEVTIPRPGSWTHLQFRRFAGCPICNLHLQSIIARDQEIVEAGIREVVVFHSSDAELLHYQGRFRFDVIGDPTKALYRKYGVESSISAFLSLKAWAASVKGNLKKDKPDITGMPLGGIMGLPAEFLISADGTVKASHYGKHAYDQWSVDELLALSRSPMGSTQHR</sequence>
<dbReference type="SUPFAM" id="SSF52833">
    <property type="entry name" value="Thioredoxin-like"/>
    <property type="match status" value="1"/>
</dbReference>
<dbReference type="RefSeq" id="WP_169885086.1">
    <property type="nucleotide sequence ID" value="NZ_JAAQWG010000036.1"/>
</dbReference>
<evidence type="ECO:0000313" key="1">
    <source>
        <dbReference type="EMBL" id="NMY11187.1"/>
    </source>
</evidence>
<comment type="caution">
    <text evidence="1">The sequence shown here is derived from an EMBL/GenBank/DDBJ whole genome shotgun (WGS) entry which is preliminary data.</text>
</comment>
<dbReference type="CDD" id="cd02970">
    <property type="entry name" value="PRX_like2"/>
    <property type="match status" value="1"/>
</dbReference>